<evidence type="ECO:0000313" key="8">
    <source>
        <dbReference type="Proteomes" id="UP001152747"/>
    </source>
</evidence>
<dbReference type="PANTHER" id="PTHR14456:SF2">
    <property type="entry name" value="INOSITOL-PENTAKISPHOSPHATE 2-KINASE"/>
    <property type="match status" value="1"/>
</dbReference>
<evidence type="ECO:0000256" key="2">
    <source>
        <dbReference type="ARBA" id="ARBA00022679"/>
    </source>
</evidence>
<dbReference type="AlphaFoldDB" id="A0A9P1IDR9"/>
<accession>A0A9P1IDR9</accession>
<dbReference type="OrthoDB" id="272370at2759"/>
<dbReference type="PANTHER" id="PTHR14456">
    <property type="entry name" value="INOSITOL POLYPHOSPHATE KINASE 1"/>
    <property type="match status" value="1"/>
</dbReference>
<evidence type="ECO:0000256" key="1">
    <source>
        <dbReference type="ARBA" id="ARBA00012023"/>
    </source>
</evidence>
<comment type="function">
    <text evidence="6">Phosphorylates Ins(1,3,4,5,6)P5 at position 2 to form Ins(1,2,3,4,5,6)P6 (InsP6 or phytate).</text>
</comment>
<keyword evidence="5 6" id="KW-0067">ATP-binding</keyword>
<name>A0A9P1IDR9_9PELO</name>
<evidence type="ECO:0000256" key="6">
    <source>
        <dbReference type="RuleBase" id="RU364126"/>
    </source>
</evidence>
<dbReference type="Proteomes" id="UP001152747">
    <property type="component" value="Unassembled WGS sequence"/>
</dbReference>
<dbReference type="EC" id="2.7.1.158" evidence="1 6"/>
<keyword evidence="4 6" id="KW-0418">Kinase</keyword>
<comment type="domain">
    <text evidence="6">The EXKPK motif is conserved in inositol-pentakisphosphate 2-kinases of both family 1 and 2.</text>
</comment>
<dbReference type="InterPro" id="IPR009286">
    <property type="entry name" value="Ins_P5_2-kin"/>
</dbReference>
<dbReference type="Pfam" id="PF06090">
    <property type="entry name" value="Ins_P5_2-kin"/>
    <property type="match status" value="1"/>
</dbReference>
<keyword evidence="2 6" id="KW-0808">Transferase</keyword>
<dbReference type="GO" id="GO:0035299">
    <property type="term" value="F:inositol-1,3,4,5,6-pentakisphosphate 2-kinase activity"/>
    <property type="evidence" value="ECO:0007669"/>
    <property type="project" value="UniProtKB-EC"/>
</dbReference>
<evidence type="ECO:0000256" key="4">
    <source>
        <dbReference type="ARBA" id="ARBA00022777"/>
    </source>
</evidence>
<proteinExistence type="predicted"/>
<comment type="catalytic activity">
    <reaction evidence="6">
        <text>1D-myo-inositol 1,3,4,5,6-pentakisphosphate + ATP = 1D-myo-inositol hexakisphosphate + ADP + H(+)</text>
        <dbReference type="Rhea" id="RHEA:20313"/>
        <dbReference type="ChEBI" id="CHEBI:15378"/>
        <dbReference type="ChEBI" id="CHEBI:30616"/>
        <dbReference type="ChEBI" id="CHEBI:57733"/>
        <dbReference type="ChEBI" id="CHEBI:58130"/>
        <dbReference type="ChEBI" id="CHEBI:456216"/>
        <dbReference type="EC" id="2.7.1.158"/>
    </reaction>
</comment>
<keyword evidence="8" id="KW-1185">Reference proteome</keyword>
<dbReference type="GO" id="GO:0005634">
    <property type="term" value="C:nucleus"/>
    <property type="evidence" value="ECO:0007669"/>
    <property type="project" value="TreeGrafter"/>
</dbReference>
<evidence type="ECO:0000313" key="7">
    <source>
        <dbReference type="EMBL" id="CAI5443897.1"/>
    </source>
</evidence>
<comment type="caution">
    <text evidence="7">The sequence shown here is derived from an EMBL/GenBank/DDBJ whole genome shotgun (WGS) entry which is preliminary data.</text>
</comment>
<reference evidence="7" key="1">
    <citation type="submission" date="2022-11" db="EMBL/GenBank/DDBJ databases">
        <authorList>
            <person name="Kikuchi T."/>
        </authorList>
    </citation>
    <scope>NUCLEOTIDE SEQUENCE</scope>
    <source>
        <strain evidence="7">PS1010</strain>
    </source>
</reference>
<organism evidence="7 8">
    <name type="scientific">Caenorhabditis angaria</name>
    <dbReference type="NCBI Taxonomy" id="860376"/>
    <lineage>
        <taxon>Eukaryota</taxon>
        <taxon>Metazoa</taxon>
        <taxon>Ecdysozoa</taxon>
        <taxon>Nematoda</taxon>
        <taxon>Chromadorea</taxon>
        <taxon>Rhabditida</taxon>
        <taxon>Rhabditina</taxon>
        <taxon>Rhabditomorpha</taxon>
        <taxon>Rhabditoidea</taxon>
        <taxon>Rhabditidae</taxon>
        <taxon>Peloderinae</taxon>
        <taxon>Caenorhabditis</taxon>
    </lineage>
</organism>
<dbReference type="GO" id="GO:0032958">
    <property type="term" value="P:inositol phosphate biosynthetic process"/>
    <property type="evidence" value="ECO:0007669"/>
    <property type="project" value="TreeGrafter"/>
</dbReference>
<dbReference type="GO" id="GO:0005524">
    <property type="term" value="F:ATP binding"/>
    <property type="evidence" value="ECO:0007669"/>
    <property type="project" value="UniProtKB-KW"/>
</dbReference>
<protein>
    <recommendedName>
        <fullName evidence="1 6">Inositol-pentakisphosphate 2-kinase</fullName>
        <ecNumber evidence="1 6">2.7.1.158</ecNumber>
    </recommendedName>
</protein>
<keyword evidence="3 6" id="KW-0547">Nucleotide-binding</keyword>
<evidence type="ECO:0000256" key="5">
    <source>
        <dbReference type="ARBA" id="ARBA00022840"/>
    </source>
</evidence>
<sequence length="464" mass="53023">MNAKTAMSGGEKVLIDPRDFRSFCFRGEGRANFVISAKHRYNDSRIVWRFAKERKSGLMTVKARSEMVNDYMERIVSPFFDDKYLVNMSIVEFDTIDVHHLAKIPALPANQKIERFEELFDLPEEISFLPITAFQKTNGDSIITHPKRLSSLQMLDATQLPNSSVLDDFGCSTITIEIKPKQGFLQKHDNISIQNCNNCIMQFEKCGSAHFSEMYDFCPLDLFSSSFSRSKSAIFSLFLVPHRNLRIFRDGNLVHSDEKPLDEKMFDATLFPRNEAKTDDLITALSLIMSGSSSRKRFKLHKTSVLGQILQAQKIDEIGIVKAHEIYAKLDTASKSELLDKSALSRIGIESILGNCPPKKCTMRLEDFERMQKLRRYFVAATMKDCSVMVSMRLIPRNLEFNGENVLRLNNGRQFAYSIKIVDLDPKTPKNLINAYSRFMSGAKLIKLESETRHNQRGISECCE</sequence>
<dbReference type="EMBL" id="CANHGI010000002">
    <property type="protein sequence ID" value="CAI5443897.1"/>
    <property type="molecule type" value="Genomic_DNA"/>
</dbReference>
<evidence type="ECO:0000256" key="3">
    <source>
        <dbReference type="ARBA" id="ARBA00022741"/>
    </source>
</evidence>
<gene>
    <name evidence="7" type="ORF">CAMP_LOCUS6534</name>
</gene>